<dbReference type="RefSeq" id="WP_156831505.1">
    <property type="nucleotide sequence ID" value="NZ_CP027017.1"/>
</dbReference>
<dbReference type="Proteomes" id="UP000663454">
    <property type="component" value="Chromosome"/>
</dbReference>
<reference evidence="1 2" key="1">
    <citation type="submission" date="2018-08" db="EMBL/GenBank/DDBJ databases">
        <authorList>
            <person name="Clegg S.R."/>
            <person name="Carter S.D."/>
            <person name="Radford A.D."/>
            <person name="Darby A."/>
            <person name="Hall N."/>
            <person name="Birtles R."/>
            <person name="Evans N.J."/>
        </authorList>
    </citation>
    <scope>NUCLEOTIDE SEQUENCE [LARGE SCALE GENOMIC DNA]</scope>
    <source>
        <strain evidence="1 2">ATCC 700293</strain>
    </source>
</reference>
<evidence type="ECO:0000313" key="1">
    <source>
        <dbReference type="EMBL" id="QSH97216.1"/>
    </source>
</evidence>
<organism evidence="1 2">
    <name type="scientific">Treponema medium</name>
    <dbReference type="NCBI Taxonomy" id="58231"/>
    <lineage>
        <taxon>Bacteria</taxon>
        <taxon>Pseudomonadati</taxon>
        <taxon>Spirochaetota</taxon>
        <taxon>Spirochaetia</taxon>
        <taxon>Spirochaetales</taxon>
        <taxon>Treponemataceae</taxon>
        <taxon>Treponema</taxon>
    </lineage>
</organism>
<name>A0ABX7LZ94_TREMD</name>
<dbReference type="EMBL" id="CP031393">
    <property type="protein sequence ID" value="QSH97216.1"/>
    <property type="molecule type" value="Genomic_DNA"/>
</dbReference>
<protein>
    <submittedName>
        <fullName evidence="1">Uncharacterized protein</fullName>
    </submittedName>
</protein>
<proteinExistence type="predicted"/>
<keyword evidence="2" id="KW-1185">Reference proteome</keyword>
<sequence>MSKYGGRWKSPRIKACAMDGTKEIMRDVFMQQKLVLIILHGRKMMDSASKKRCTSELLPVAFSVPSTATTSFLRTPFVFPLPLVSPMQAMVYFVYFHTLYYA</sequence>
<evidence type="ECO:0000313" key="2">
    <source>
        <dbReference type="Proteomes" id="UP000663454"/>
    </source>
</evidence>
<gene>
    <name evidence="1" type="ORF">DWB79_05515</name>
</gene>
<accession>A0ABX7LZ94</accession>